<reference evidence="2" key="1">
    <citation type="submission" date="2024-07" db="EMBL/GenBank/DDBJ databases">
        <authorList>
            <person name="Yu S.T."/>
        </authorList>
    </citation>
    <scope>NUCLEOTIDE SEQUENCE</scope>
    <source>
        <strain evidence="2">R41</strain>
    </source>
</reference>
<feature type="compositionally biased region" description="Polar residues" evidence="1">
    <location>
        <begin position="1"/>
        <end position="18"/>
    </location>
</feature>
<sequence>MQSNCLPWTQGFQSNSGAGTEGDGAPPVAARSDPVNTVEQVTAVAIAAAQRRRPAMNPGMGMLRPSARMADSPMPPRP</sequence>
<proteinExistence type="predicted"/>
<dbReference type="EMBL" id="CP163443">
    <property type="protein sequence ID" value="XDQ54056.1"/>
    <property type="molecule type" value="Genomic_DNA"/>
</dbReference>
<feature type="region of interest" description="Disordered" evidence="1">
    <location>
        <begin position="1"/>
        <end position="36"/>
    </location>
</feature>
<organism evidence="2">
    <name type="scientific">Streptomyces sp. R41</name>
    <dbReference type="NCBI Taxonomy" id="3238632"/>
    <lineage>
        <taxon>Bacteria</taxon>
        <taxon>Bacillati</taxon>
        <taxon>Actinomycetota</taxon>
        <taxon>Actinomycetes</taxon>
        <taxon>Kitasatosporales</taxon>
        <taxon>Streptomycetaceae</taxon>
        <taxon>Streptomyces</taxon>
    </lineage>
</organism>
<name>A0AB39RHK9_9ACTN</name>
<feature type="region of interest" description="Disordered" evidence="1">
    <location>
        <begin position="50"/>
        <end position="78"/>
    </location>
</feature>
<protein>
    <submittedName>
        <fullName evidence="2">Uncharacterized protein</fullName>
    </submittedName>
</protein>
<accession>A0AB39RHK9</accession>
<evidence type="ECO:0000313" key="2">
    <source>
        <dbReference type="EMBL" id="XDQ54056.1"/>
    </source>
</evidence>
<dbReference type="AlphaFoldDB" id="A0AB39RHK9"/>
<evidence type="ECO:0000256" key="1">
    <source>
        <dbReference type="SAM" id="MobiDB-lite"/>
    </source>
</evidence>
<dbReference type="RefSeq" id="WP_369247287.1">
    <property type="nucleotide sequence ID" value="NZ_CP163443.1"/>
</dbReference>
<gene>
    <name evidence="2" type="ORF">AB5J53_21480</name>
</gene>